<dbReference type="PANTHER" id="PTHR13314">
    <property type="entry name" value="CALCIUM CHANNEL FLOWER HOMOLOG"/>
    <property type="match status" value="1"/>
</dbReference>
<keyword evidence="7" id="KW-1185">Reference proteome</keyword>
<evidence type="ECO:0000313" key="7">
    <source>
        <dbReference type="Proteomes" id="UP000050792"/>
    </source>
</evidence>
<dbReference type="GO" id="GO:0016192">
    <property type="term" value="P:vesicle-mediated transport"/>
    <property type="evidence" value="ECO:0007669"/>
    <property type="project" value="TreeGrafter"/>
</dbReference>
<feature type="transmembrane region" description="Helical" evidence="6">
    <location>
        <begin position="40"/>
        <end position="64"/>
    </location>
</feature>
<evidence type="ECO:0000256" key="5">
    <source>
        <dbReference type="ARBA" id="ARBA00023136"/>
    </source>
</evidence>
<dbReference type="Pfam" id="PF10233">
    <property type="entry name" value="Cg6151-P"/>
    <property type="match status" value="1"/>
</dbReference>
<evidence type="ECO:0000256" key="4">
    <source>
        <dbReference type="ARBA" id="ARBA00022989"/>
    </source>
</evidence>
<organism evidence="7 8">
    <name type="scientific">Schistosoma rodhaini</name>
    <dbReference type="NCBI Taxonomy" id="6188"/>
    <lineage>
        <taxon>Eukaryota</taxon>
        <taxon>Metazoa</taxon>
        <taxon>Spiralia</taxon>
        <taxon>Lophotrochozoa</taxon>
        <taxon>Platyhelminthes</taxon>
        <taxon>Trematoda</taxon>
        <taxon>Digenea</taxon>
        <taxon>Strigeidida</taxon>
        <taxon>Schistosomatoidea</taxon>
        <taxon>Schistosomatidae</taxon>
        <taxon>Schistosoma</taxon>
    </lineage>
</organism>
<evidence type="ECO:0000256" key="2">
    <source>
        <dbReference type="ARBA" id="ARBA00010023"/>
    </source>
</evidence>
<feature type="transmembrane region" description="Helical" evidence="6">
    <location>
        <begin position="12"/>
        <end position="34"/>
    </location>
</feature>
<reference evidence="8" key="2">
    <citation type="submission" date="2023-11" db="UniProtKB">
        <authorList>
            <consortium name="WormBaseParasite"/>
        </authorList>
    </citation>
    <scope>IDENTIFICATION</scope>
</reference>
<feature type="transmembrane region" description="Helical" evidence="6">
    <location>
        <begin position="85"/>
        <end position="118"/>
    </location>
</feature>
<dbReference type="SMART" id="SM01077">
    <property type="entry name" value="Cg6151-P"/>
    <property type="match status" value="1"/>
</dbReference>
<evidence type="ECO:0000256" key="6">
    <source>
        <dbReference type="SAM" id="Phobius"/>
    </source>
</evidence>
<comment type="subcellular location">
    <subcellularLocation>
        <location evidence="1">Endomembrane system</location>
        <topology evidence="1">Multi-pass membrane protein</topology>
    </subcellularLocation>
</comment>
<dbReference type="InterPro" id="IPR019365">
    <property type="entry name" value="TVP18/Ca-channel_flower"/>
</dbReference>
<comment type="similarity">
    <text evidence="2">Belongs to the calcium channel flower family.</text>
</comment>
<dbReference type="GO" id="GO:0012505">
    <property type="term" value="C:endomembrane system"/>
    <property type="evidence" value="ECO:0007669"/>
    <property type="project" value="UniProtKB-SubCell"/>
</dbReference>
<dbReference type="AlphaFoldDB" id="A0AA85EQM1"/>
<dbReference type="PANTHER" id="PTHR13314:SF2">
    <property type="entry name" value="CALCIUM CHANNEL FLOWER HOMOLOG"/>
    <property type="match status" value="1"/>
</dbReference>
<evidence type="ECO:0000313" key="8">
    <source>
        <dbReference type="WBParaSite" id="SRDH1_18610.1"/>
    </source>
</evidence>
<dbReference type="WBParaSite" id="SRDH1_18610.1">
    <property type="protein sequence ID" value="SRDH1_18610.1"/>
    <property type="gene ID" value="SRDH1_18610"/>
</dbReference>
<evidence type="ECO:0008006" key="9">
    <source>
        <dbReference type="Google" id="ProtNLM"/>
    </source>
</evidence>
<reference evidence="7" key="1">
    <citation type="submission" date="2022-06" db="EMBL/GenBank/DDBJ databases">
        <authorList>
            <person name="Berger JAMES D."/>
            <person name="Berger JAMES D."/>
        </authorList>
    </citation>
    <scope>NUCLEOTIDE SEQUENCE [LARGE SCALE GENOMIC DNA]</scope>
</reference>
<name>A0AA85EQM1_9TREM</name>
<evidence type="ECO:0000256" key="1">
    <source>
        <dbReference type="ARBA" id="ARBA00004127"/>
    </source>
</evidence>
<accession>A0AA85EQM1</accession>
<dbReference type="GO" id="GO:0016020">
    <property type="term" value="C:membrane"/>
    <property type="evidence" value="ECO:0007669"/>
    <property type="project" value="InterPro"/>
</dbReference>
<sequence>MAISPRLIEYGLKAAGIITAVLCFSMGVVCMISISAQCIIGGLFLILIGIVVIIFEAPICCSMIPQLHKFNEFIEKRSPIEKSIFYGIAAILPMSLCFGISTLFCGLALAGCCAFNVWRIFKERRDGQANPVGVGSDHHTQYAAGESQPSTFQGGYGGQPGFRDQLIEKAAVGAVKGVISGPGSGGYPGTGYSVNTQHFMTPVMSFSIRTWLKSTKVLTVSLIYGSLHL</sequence>
<keyword evidence="4 6" id="KW-1133">Transmembrane helix</keyword>
<keyword evidence="5 6" id="KW-0472">Membrane</keyword>
<protein>
    <recommendedName>
        <fullName evidence="9">Calcium channel flower</fullName>
    </recommendedName>
</protein>
<dbReference type="Proteomes" id="UP000050792">
    <property type="component" value="Unassembled WGS sequence"/>
</dbReference>
<proteinExistence type="inferred from homology"/>
<evidence type="ECO:0000256" key="3">
    <source>
        <dbReference type="ARBA" id="ARBA00022692"/>
    </source>
</evidence>
<keyword evidence="3 6" id="KW-0812">Transmembrane</keyword>